<reference key="2">
    <citation type="submission" date="2010-11" db="EMBL/GenBank/DDBJ databases">
        <authorList>
            <person name="Lin H."/>
            <person name="Doddapaneni H.V."/>
            <person name="Lou B."/>
            <person name="Civerolo E.L."/>
            <person name="Chen C."/>
            <person name="Duan Y."/>
            <person name="Zhou L."/>
            <person name="Glynn J."/>
        </authorList>
    </citation>
    <scope>NUCLEOTIDE SEQUENCE</scope>
    <source>
        <strain>CLso-ZC1</strain>
    </source>
</reference>
<reference evidence="2" key="1">
    <citation type="submission" date="2010-11" db="EMBL/GenBank/DDBJ databases">
        <title>Complete genome sequence of Candidatus Liberibacter solanacearum CLso-ZC1.</title>
        <authorList>
            <person name="Lin H."/>
            <person name="Doddapaneni H.V."/>
            <person name="Lou B."/>
            <person name="Civerolo E.L."/>
            <person name="Chen C."/>
            <person name="Duan Y."/>
            <person name="Zhou L."/>
            <person name="Glynn J."/>
        </authorList>
    </citation>
    <scope>NUCLEOTIDE SEQUENCE [LARGE SCALE GENOMIC DNA]</scope>
    <source>
        <strain evidence="2">CLso-ZC1</strain>
    </source>
</reference>
<accession>E4UB32</accession>
<evidence type="ECO:0000313" key="2">
    <source>
        <dbReference type="Proteomes" id="UP000007038"/>
    </source>
</evidence>
<reference evidence="1 2" key="3">
    <citation type="journal article" date="2011" name="PLoS ONE">
        <title>The Complete Genome Sequence of 'Candidatus Liberibacter solanacearum', the Bacterium Associated with Potato Zebra Chip Disease.</title>
        <authorList>
            <person name="Lin H."/>
            <person name="Lou B."/>
            <person name="Glynn J.M."/>
            <person name="Doddapaneni H."/>
            <person name="Civerolo E.L."/>
            <person name="Chen C."/>
            <person name="Duan Y."/>
            <person name="Zhou L."/>
            <person name="Vahling C.M."/>
        </authorList>
    </citation>
    <scope>NUCLEOTIDE SEQUENCE [LARGE SCALE GENOMIC DNA]</scope>
    <source>
        <strain evidence="1 2">CLso-ZC1</strain>
    </source>
</reference>
<dbReference type="Proteomes" id="UP000007038">
    <property type="component" value="Chromosome"/>
</dbReference>
<gene>
    <name evidence="1" type="ordered locus">CKC_03370</name>
</gene>
<organism evidence="1 2">
    <name type="scientific">Liberibacter solanacearum (strain CLso-ZC1)</name>
    <dbReference type="NCBI Taxonomy" id="658172"/>
    <lineage>
        <taxon>Bacteria</taxon>
        <taxon>Pseudomonadati</taxon>
        <taxon>Pseudomonadota</taxon>
        <taxon>Alphaproteobacteria</taxon>
        <taxon>Hyphomicrobiales</taxon>
        <taxon>Rhizobiaceae</taxon>
        <taxon>Liberibacter</taxon>
    </lineage>
</organism>
<dbReference type="HOGENOM" id="CLU_2046818_0_0_5"/>
<protein>
    <submittedName>
        <fullName evidence="1">Uncharacterized protein</fullName>
    </submittedName>
</protein>
<evidence type="ECO:0000313" key="1">
    <source>
        <dbReference type="EMBL" id="ADR52423.1"/>
    </source>
</evidence>
<dbReference type="AlphaFoldDB" id="E4UB32"/>
<proteinExistence type="predicted"/>
<dbReference type="RefSeq" id="WP_013462079.1">
    <property type="nucleotide sequence ID" value="NC_014774.1"/>
</dbReference>
<dbReference type="KEGG" id="lso:CKC_03370"/>
<dbReference type="GeneID" id="96886159"/>
<dbReference type="EMBL" id="CP002371">
    <property type="protein sequence ID" value="ADR52423.1"/>
    <property type="molecule type" value="Genomic_DNA"/>
</dbReference>
<name>E4UB32_LIBSC</name>
<sequence>MIKKVEKSDGIKKDHAVDLAVRAQREKAIGLNNFLAEARVLVNKLPKDDSVRSQCETRNNLVRSELGVINNKVRQYDNELRNRIGRDYSNDGSLFFRSFPTVEGSGWLLSPTSYFLSFAG</sequence>